<organism evidence="2 3">
    <name type="scientific">Apium graveolens</name>
    <name type="common">Celery</name>
    <dbReference type="NCBI Taxonomy" id="4045"/>
    <lineage>
        <taxon>Eukaryota</taxon>
        <taxon>Viridiplantae</taxon>
        <taxon>Streptophyta</taxon>
        <taxon>Embryophyta</taxon>
        <taxon>Tracheophyta</taxon>
        <taxon>Spermatophyta</taxon>
        <taxon>Magnoliopsida</taxon>
        <taxon>eudicotyledons</taxon>
        <taxon>Gunneridae</taxon>
        <taxon>Pentapetalae</taxon>
        <taxon>asterids</taxon>
        <taxon>campanulids</taxon>
        <taxon>Apiales</taxon>
        <taxon>Apiaceae</taxon>
        <taxon>Apioideae</taxon>
        <taxon>apioid superclade</taxon>
        <taxon>Apieae</taxon>
        <taxon>Apium</taxon>
    </lineage>
</organism>
<protein>
    <submittedName>
        <fullName evidence="2">Uncharacterized protein</fullName>
    </submittedName>
</protein>
<feature type="region of interest" description="Disordered" evidence="1">
    <location>
        <begin position="120"/>
        <end position="143"/>
    </location>
</feature>
<feature type="compositionally biased region" description="Polar residues" evidence="1">
    <location>
        <begin position="120"/>
        <end position="138"/>
    </location>
</feature>
<reference evidence="2" key="1">
    <citation type="submission" date="2020-01" db="EMBL/GenBank/DDBJ databases">
        <title>The Celery Genome Sequence Reveals Sequential Paleo-tetraploidization, Resistance Gene Elimination, Karyotype Evolution, and Functional Innovation in Apiales.</title>
        <authorList>
            <person name="Song X."/>
        </authorList>
    </citation>
    <scope>NUCLEOTIDE SEQUENCE</scope>
    <source>
        <tissue evidence="2">Leaf</tissue>
    </source>
</reference>
<sequence length="181" mass="20668">MPDTQHFSDYGFQPHFDYCQAVEEARKHKRENKVGARAGRSIDGLHFKLQKPSISHELDSSKIIKKNKHCTKNNKPRWWKHALHFFKGKLTPHNQACSTSQNGKVQCIGFSAPPVYITESRSGSTTPYRTASRPTSCPRSPAMKGEMDNLPYISLRDINMDYQLQHHRISASSPMPIYLVT</sequence>
<name>A0A6L5B8B7_APIGR</name>
<keyword evidence="3" id="KW-1185">Reference proteome</keyword>
<dbReference type="PANTHER" id="PTHR35488">
    <property type="entry name" value="OS05G0358900 PROTEIN-RELATED"/>
    <property type="match status" value="1"/>
</dbReference>
<evidence type="ECO:0000256" key="1">
    <source>
        <dbReference type="SAM" id="MobiDB-lite"/>
    </source>
</evidence>
<dbReference type="AlphaFoldDB" id="A0A6L5B8B7"/>
<evidence type="ECO:0000313" key="2">
    <source>
        <dbReference type="EMBL" id="KAF1001810.1"/>
    </source>
</evidence>
<gene>
    <name evidence="2" type="ORF">AG4045_019016</name>
</gene>
<evidence type="ECO:0000313" key="3">
    <source>
        <dbReference type="Proteomes" id="UP000593563"/>
    </source>
</evidence>
<dbReference type="PANTHER" id="PTHR35488:SF2">
    <property type="entry name" value="OS05G0358900 PROTEIN"/>
    <property type="match status" value="1"/>
</dbReference>
<accession>A0A6L5B8B7</accession>
<comment type="caution">
    <text evidence="2">The sequence shown here is derived from an EMBL/GenBank/DDBJ whole genome shotgun (WGS) entry which is preliminary data.</text>
</comment>
<dbReference type="Proteomes" id="UP000593563">
    <property type="component" value="Unassembled WGS sequence"/>
</dbReference>
<proteinExistence type="predicted"/>
<dbReference type="EMBL" id="WRXP01002383">
    <property type="protein sequence ID" value="KAF1001810.1"/>
    <property type="molecule type" value="Genomic_DNA"/>
</dbReference>